<keyword evidence="2" id="KW-1185">Reference proteome</keyword>
<evidence type="ECO:0000313" key="2">
    <source>
        <dbReference type="Proteomes" id="UP001556709"/>
    </source>
</evidence>
<dbReference type="Proteomes" id="UP001556709">
    <property type="component" value="Unassembled WGS sequence"/>
</dbReference>
<gene>
    <name evidence="1" type="ORF">V6X73_05340</name>
</gene>
<reference evidence="1 2" key="1">
    <citation type="submission" date="2024-02" db="EMBL/GenBank/DDBJ databases">
        <title>New especies of Spiribacter isolated from saline water.</title>
        <authorList>
            <person name="Leon M.J."/>
            <person name="De La Haba R."/>
            <person name="Sanchez-Porro C."/>
            <person name="Ventosa A."/>
        </authorList>
    </citation>
    <scope>NUCLEOTIDE SEQUENCE [LARGE SCALE GENOMIC DNA]</scope>
    <source>
        <strain evidence="2">ag22IC6-390</strain>
    </source>
</reference>
<dbReference type="EMBL" id="JBAKFM010000002">
    <property type="protein sequence ID" value="MEX0469146.1"/>
    <property type="molecule type" value="Genomic_DNA"/>
</dbReference>
<evidence type="ECO:0000313" key="1">
    <source>
        <dbReference type="EMBL" id="MEX0469146.1"/>
    </source>
</evidence>
<protein>
    <submittedName>
        <fullName evidence="1">Uncharacterized protein</fullName>
    </submittedName>
</protein>
<dbReference type="RefSeq" id="WP_367958620.1">
    <property type="nucleotide sequence ID" value="NZ_JBAKFK010000002.1"/>
</dbReference>
<comment type="caution">
    <text evidence="1">The sequence shown here is derived from an EMBL/GenBank/DDBJ whole genome shotgun (WGS) entry which is preliminary data.</text>
</comment>
<accession>A0ABV3TD40</accession>
<organism evidence="1 2">
    <name type="scientific">Spiribacter pallidus</name>
    <dbReference type="NCBI Taxonomy" id="1987936"/>
    <lineage>
        <taxon>Bacteria</taxon>
        <taxon>Pseudomonadati</taxon>
        <taxon>Pseudomonadota</taxon>
        <taxon>Gammaproteobacteria</taxon>
        <taxon>Chromatiales</taxon>
        <taxon>Ectothiorhodospiraceae</taxon>
        <taxon>Spiribacter</taxon>
    </lineage>
</organism>
<name>A0ABV3TD40_9GAMM</name>
<sequence length="65" mass="7449">MTIGRLDALYFINPQFTQAGAAAKFFKKFFRYASKNAIILIDQGLLFFQTTQKPLMENLLEEDVA</sequence>
<proteinExistence type="predicted"/>